<dbReference type="InterPro" id="IPR051005">
    <property type="entry name" value="Pentraxin_domain"/>
</dbReference>
<dbReference type="Gene3D" id="2.60.120.200">
    <property type="match status" value="1"/>
</dbReference>
<accession>A0A8C6S6B4</accession>
<keyword evidence="4" id="KW-0106">Calcium</keyword>
<evidence type="ECO:0000259" key="7">
    <source>
        <dbReference type="PROSITE" id="PS51828"/>
    </source>
</evidence>
<dbReference type="PROSITE" id="PS00289">
    <property type="entry name" value="PTX_1"/>
    <property type="match status" value="1"/>
</dbReference>
<dbReference type="GO" id="GO:0046872">
    <property type="term" value="F:metal ion binding"/>
    <property type="evidence" value="ECO:0007669"/>
    <property type="project" value="UniProtKB-KW"/>
</dbReference>
<dbReference type="InterPro" id="IPR030476">
    <property type="entry name" value="Pentaxin_CS"/>
</dbReference>
<dbReference type="Pfam" id="PF00354">
    <property type="entry name" value="Pentaxin"/>
    <property type="match status" value="1"/>
</dbReference>
<evidence type="ECO:0000256" key="6">
    <source>
        <dbReference type="PROSITE-ProRule" id="PRU01172"/>
    </source>
</evidence>
<evidence type="ECO:0000256" key="2">
    <source>
        <dbReference type="ARBA" id="ARBA00022723"/>
    </source>
</evidence>
<evidence type="ECO:0000256" key="3">
    <source>
        <dbReference type="ARBA" id="ARBA00022729"/>
    </source>
</evidence>
<dbReference type="SMART" id="SM00159">
    <property type="entry name" value="PTX"/>
    <property type="match status" value="1"/>
</dbReference>
<keyword evidence="2" id="KW-0479">Metal-binding</keyword>
<evidence type="ECO:0000313" key="8">
    <source>
        <dbReference type="Ensembl" id="ENSNMLP00000002388.1"/>
    </source>
</evidence>
<dbReference type="InterPro" id="IPR001759">
    <property type="entry name" value="PTX_dom"/>
</dbReference>
<keyword evidence="9" id="KW-1185">Reference proteome</keyword>
<dbReference type="PANTHER" id="PTHR45869">
    <property type="entry name" value="C-REACTIVE PROTEIN-RELATED"/>
    <property type="match status" value="1"/>
</dbReference>
<evidence type="ECO:0000256" key="4">
    <source>
        <dbReference type="ARBA" id="ARBA00022837"/>
    </source>
</evidence>
<dbReference type="InterPro" id="IPR013320">
    <property type="entry name" value="ConA-like_dom_sf"/>
</dbReference>
<protein>
    <recommendedName>
        <fullName evidence="7">Pentraxin (PTX) domain-containing protein</fullName>
    </recommendedName>
</protein>
<sequence length="316" mass="35287">GVTPFVKYFEMRPCAMSTTHTSKELNVRTLVFQIESSQDFVELEPLKPLDLSSFTLCLRVATELPRRQREIILFAYRTFCLVKPRVSSLLRIGLYLRSSSEGALFTVPALGPMQTHLCVTWDSGTGATTAFVDGKKSLTKFYGKGHTVNSGGKVIIGQDPDEYLGSFEASQSFVGEISDINLWSSVLPHSVIQQMATRLSSTQPGDIIDWKEVKMQVTGDVKLITTNVLTQGKTNCDFSANSFHSLFSVHVYHGSHLTDCLFSCRKNKMICLKSRVNVLLWSGGGLLSPNAVIEFHMQQCYMRVFSCHITQIHLSR</sequence>
<organism evidence="8 9">
    <name type="scientific">Neogobius melanostomus</name>
    <name type="common">round goby</name>
    <dbReference type="NCBI Taxonomy" id="47308"/>
    <lineage>
        <taxon>Eukaryota</taxon>
        <taxon>Metazoa</taxon>
        <taxon>Chordata</taxon>
        <taxon>Craniata</taxon>
        <taxon>Vertebrata</taxon>
        <taxon>Euteleostomi</taxon>
        <taxon>Actinopterygii</taxon>
        <taxon>Neopterygii</taxon>
        <taxon>Teleostei</taxon>
        <taxon>Neoteleostei</taxon>
        <taxon>Acanthomorphata</taxon>
        <taxon>Gobiaria</taxon>
        <taxon>Gobiiformes</taxon>
        <taxon>Gobioidei</taxon>
        <taxon>Gobiidae</taxon>
        <taxon>Benthophilinae</taxon>
        <taxon>Neogobiini</taxon>
        <taxon>Neogobius</taxon>
    </lineage>
</organism>
<feature type="domain" description="Pentraxin (PTX)" evidence="7">
    <location>
        <begin position="26"/>
        <end position="230"/>
    </location>
</feature>
<dbReference type="Ensembl" id="ENSNMLT00000002746.1">
    <property type="protein sequence ID" value="ENSNMLP00000002388.1"/>
    <property type="gene ID" value="ENSNMLG00000001643.1"/>
</dbReference>
<comment type="cofactor">
    <cofactor evidence="1">
        <name>Ca(2+)</name>
        <dbReference type="ChEBI" id="CHEBI:29108"/>
    </cofactor>
</comment>
<dbReference type="PROSITE" id="PS51828">
    <property type="entry name" value="PTX_2"/>
    <property type="match status" value="1"/>
</dbReference>
<dbReference type="Proteomes" id="UP000694523">
    <property type="component" value="Unplaced"/>
</dbReference>
<dbReference type="SUPFAM" id="SSF49899">
    <property type="entry name" value="Concanavalin A-like lectins/glucanases"/>
    <property type="match status" value="1"/>
</dbReference>
<evidence type="ECO:0000313" key="9">
    <source>
        <dbReference type="Proteomes" id="UP000694523"/>
    </source>
</evidence>
<name>A0A8C6S6B4_9GOBI</name>
<keyword evidence="5" id="KW-1015">Disulfide bond</keyword>
<dbReference type="PANTHER" id="PTHR45869:SF2">
    <property type="entry name" value="C-REACTIVE PROTEIN-RELATED"/>
    <property type="match status" value="1"/>
</dbReference>
<evidence type="ECO:0000256" key="1">
    <source>
        <dbReference type="ARBA" id="ARBA00001913"/>
    </source>
</evidence>
<evidence type="ECO:0000256" key="5">
    <source>
        <dbReference type="ARBA" id="ARBA00023157"/>
    </source>
</evidence>
<proteinExistence type="predicted"/>
<dbReference type="AlphaFoldDB" id="A0A8C6S6B4"/>
<reference evidence="8" key="2">
    <citation type="submission" date="2025-09" db="UniProtKB">
        <authorList>
            <consortium name="Ensembl"/>
        </authorList>
    </citation>
    <scope>IDENTIFICATION</scope>
</reference>
<keyword evidence="3" id="KW-0732">Signal</keyword>
<reference evidence="8" key="1">
    <citation type="submission" date="2025-08" db="UniProtKB">
        <authorList>
            <consortium name="Ensembl"/>
        </authorList>
    </citation>
    <scope>IDENTIFICATION</scope>
</reference>
<comment type="caution">
    <text evidence="6">Lacks conserved residue(s) required for the propagation of feature annotation.</text>
</comment>
<dbReference type="PRINTS" id="PR00895">
    <property type="entry name" value="PENTAXIN"/>
</dbReference>